<dbReference type="KEGG" id="fai:FAD_1653"/>
<sequence>MANYKYRKYGTRVNKNYRENNGEKASKKLDMRREDEFNYMLGTMLKDLPDSVRGAVRGSIYAITSKKGIKDAKEYIIKKKEDGTIDEKMEKNLIDLIYSYSKYRN</sequence>
<organism evidence="1 2">
    <name type="scientific">Ferroplasma acidiphilum</name>
    <dbReference type="NCBI Taxonomy" id="74969"/>
    <lineage>
        <taxon>Archaea</taxon>
        <taxon>Methanobacteriati</taxon>
        <taxon>Thermoplasmatota</taxon>
        <taxon>Thermoplasmata</taxon>
        <taxon>Thermoplasmatales</taxon>
        <taxon>Ferroplasmaceae</taxon>
        <taxon>Ferroplasma</taxon>
    </lineage>
</organism>
<dbReference type="GeneID" id="84218246"/>
<keyword evidence="2" id="KW-1185">Reference proteome</keyword>
<reference evidence="1 2" key="1">
    <citation type="submission" date="2011-10" db="EMBL/GenBank/DDBJ databases">
        <title>Metabolic and evolutionary patterns in the extreme acidophile Ferroplasma acidiphilum.</title>
        <authorList>
            <person name="Golyshina O.V."/>
            <person name="Kozyavkin S.A."/>
            <person name="Tatusov R.L."/>
            <person name="Slesarev A.I."/>
            <person name="Golyshin P.N."/>
        </authorList>
    </citation>
    <scope>NUCLEOTIDE SEQUENCE [LARGE SCALE GENOMIC DNA]</scope>
    <source>
        <strain evidence="2">Y</strain>
    </source>
</reference>
<evidence type="ECO:0000313" key="1">
    <source>
        <dbReference type="EMBL" id="ARD85497.1"/>
    </source>
</evidence>
<protein>
    <submittedName>
        <fullName evidence="1">Uncharacterized protein</fullName>
    </submittedName>
</protein>
<dbReference type="RefSeq" id="WP_081142998.1">
    <property type="nucleotide sequence ID" value="NZ_CP015363.1"/>
</dbReference>
<dbReference type="EMBL" id="CP015363">
    <property type="protein sequence ID" value="ARD85497.1"/>
    <property type="molecule type" value="Genomic_DNA"/>
</dbReference>
<proteinExistence type="predicted"/>
<name>A0A1V0N5V3_9ARCH</name>
<dbReference type="AlphaFoldDB" id="A0A1V0N5V3"/>
<dbReference type="STRING" id="74969.FAD_1653"/>
<evidence type="ECO:0000313" key="2">
    <source>
        <dbReference type="Proteomes" id="UP000192050"/>
    </source>
</evidence>
<gene>
    <name evidence="1" type="ORF">FAD_1653</name>
</gene>
<dbReference type="Proteomes" id="UP000192050">
    <property type="component" value="Chromosome"/>
</dbReference>
<dbReference type="OrthoDB" id="57159at2157"/>
<accession>A0A1V0N5V3</accession>